<organism evidence="2 3">
    <name type="scientific">Trema orientale</name>
    <name type="common">Charcoal tree</name>
    <name type="synonym">Celtis orientalis</name>
    <dbReference type="NCBI Taxonomy" id="63057"/>
    <lineage>
        <taxon>Eukaryota</taxon>
        <taxon>Viridiplantae</taxon>
        <taxon>Streptophyta</taxon>
        <taxon>Embryophyta</taxon>
        <taxon>Tracheophyta</taxon>
        <taxon>Spermatophyta</taxon>
        <taxon>Magnoliopsida</taxon>
        <taxon>eudicotyledons</taxon>
        <taxon>Gunneridae</taxon>
        <taxon>Pentapetalae</taxon>
        <taxon>rosids</taxon>
        <taxon>fabids</taxon>
        <taxon>Rosales</taxon>
        <taxon>Cannabaceae</taxon>
        <taxon>Trema</taxon>
    </lineage>
</organism>
<gene>
    <name evidence="2" type="ORF">TorRG33x02_231010</name>
</gene>
<name>A0A2P5E6F8_TREOI</name>
<keyword evidence="1" id="KW-0472">Membrane</keyword>
<evidence type="ECO:0000313" key="2">
    <source>
        <dbReference type="EMBL" id="PON81142.1"/>
    </source>
</evidence>
<proteinExistence type="predicted"/>
<dbReference type="AlphaFoldDB" id="A0A2P5E6F8"/>
<dbReference type="InParanoid" id="A0A2P5E6F8"/>
<keyword evidence="1" id="KW-1133">Transmembrane helix</keyword>
<keyword evidence="1" id="KW-0812">Transmembrane</keyword>
<protein>
    <submittedName>
        <fullName evidence="2">Uncharacterized protein</fullName>
    </submittedName>
</protein>
<accession>A0A2P5E6F8</accession>
<comment type="caution">
    <text evidence="2">The sequence shown here is derived from an EMBL/GenBank/DDBJ whole genome shotgun (WGS) entry which is preliminary data.</text>
</comment>
<sequence length="39" mass="4820">MNKLIKKNNFPPKKVFHLFFFFSFLDISFFLKKKPLKKL</sequence>
<evidence type="ECO:0000313" key="3">
    <source>
        <dbReference type="Proteomes" id="UP000237000"/>
    </source>
</evidence>
<feature type="transmembrane region" description="Helical" evidence="1">
    <location>
        <begin position="15"/>
        <end position="31"/>
    </location>
</feature>
<keyword evidence="3" id="KW-1185">Reference proteome</keyword>
<dbReference type="EMBL" id="JXTC01000224">
    <property type="protein sequence ID" value="PON81142.1"/>
    <property type="molecule type" value="Genomic_DNA"/>
</dbReference>
<reference evidence="3" key="1">
    <citation type="submission" date="2016-06" db="EMBL/GenBank/DDBJ databases">
        <title>Parallel loss of symbiosis genes in relatives of nitrogen-fixing non-legume Parasponia.</title>
        <authorList>
            <person name="Van Velzen R."/>
            <person name="Holmer R."/>
            <person name="Bu F."/>
            <person name="Rutten L."/>
            <person name="Van Zeijl A."/>
            <person name="Liu W."/>
            <person name="Santuari L."/>
            <person name="Cao Q."/>
            <person name="Sharma T."/>
            <person name="Shen D."/>
            <person name="Roswanjaya Y."/>
            <person name="Wardhani T."/>
            <person name="Kalhor M.S."/>
            <person name="Jansen J."/>
            <person name="Van den Hoogen J."/>
            <person name="Gungor B."/>
            <person name="Hartog M."/>
            <person name="Hontelez J."/>
            <person name="Verver J."/>
            <person name="Yang W.-C."/>
            <person name="Schijlen E."/>
            <person name="Repin R."/>
            <person name="Schilthuizen M."/>
            <person name="Schranz E."/>
            <person name="Heidstra R."/>
            <person name="Miyata K."/>
            <person name="Fedorova E."/>
            <person name="Kohlen W."/>
            <person name="Bisseling T."/>
            <person name="Smit S."/>
            <person name="Geurts R."/>
        </authorList>
    </citation>
    <scope>NUCLEOTIDE SEQUENCE [LARGE SCALE GENOMIC DNA]</scope>
    <source>
        <strain evidence="3">cv. RG33-2</strain>
    </source>
</reference>
<dbReference type="Proteomes" id="UP000237000">
    <property type="component" value="Unassembled WGS sequence"/>
</dbReference>
<evidence type="ECO:0000256" key="1">
    <source>
        <dbReference type="SAM" id="Phobius"/>
    </source>
</evidence>